<reference evidence="1" key="1">
    <citation type="submission" date="2021-05" db="EMBL/GenBank/DDBJ databases">
        <authorList>
            <person name="Scholz U."/>
            <person name="Mascher M."/>
            <person name="Fiebig A."/>
        </authorList>
    </citation>
    <scope>NUCLEOTIDE SEQUENCE [LARGE SCALE GENOMIC DNA]</scope>
</reference>
<dbReference type="EnsemblPlants" id="AVESA.00010b.r2.7AG1191830.1">
    <property type="protein sequence ID" value="AVESA.00010b.r2.7AG1191830.1.CDS.1"/>
    <property type="gene ID" value="AVESA.00010b.r2.7AG1191830"/>
</dbReference>
<reference evidence="1" key="2">
    <citation type="submission" date="2025-09" db="UniProtKB">
        <authorList>
            <consortium name="EnsemblPlants"/>
        </authorList>
    </citation>
    <scope>IDENTIFICATION</scope>
</reference>
<evidence type="ECO:0000313" key="2">
    <source>
        <dbReference type="Proteomes" id="UP001732700"/>
    </source>
</evidence>
<accession>A0ACD5ZP77</accession>
<organism evidence="1 2">
    <name type="scientific">Avena sativa</name>
    <name type="common">Oat</name>
    <dbReference type="NCBI Taxonomy" id="4498"/>
    <lineage>
        <taxon>Eukaryota</taxon>
        <taxon>Viridiplantae</taxon>
        <taxon>Streptophyta</taxon>
        <taxon>Embryophyta</taxon>
        <taxon>Tracheophyta</taxon>
        <taxon>Spermatophyta</taxon>
        <taxon>Magnoliopsida</taxon>
        <taxon>Liliopsida</taxon>
        <taxon>Poales</taxon>
        <taxon>Poaceae</taxon>
        <taxon>BOP clade</taxon>
        <taxon>Pooideae</taxon>
        <taxon>Poodae</taxon>
        <taxon>Poeae</taxon>
        <taxon>Poeae Chloroplast Group 1 (Aveneae type)</taxon>
        <taxon>Aveninae</taxon>
        <taxon>Avena</taxon>
    </lineage>
</organism>
<keyword evidence="2" id="KW-1185">Reference proteome</keyword>
<dbReference type="Proteomes" id="UP001732700">
    <property type="component" value="Chromosome 7A"/>
</dbReference>
<proteinExistence type="predicted"/>
<evidence type="ECO:0000313" key="1">
    <source>
        <dbReference type="EnsemblPlants" id="AVESA.00010b.r2.7AG1191830.1.CDS.1"/>
    </source>
</evidence>
<sequence length="263" mass="28937">MVDSRGRTLCVHGFDGTCFWTNNSVVVWRVQGAGGDEPEEEEGEVHENAAGSEEEEEEEREQAAYGERGPPWLRPLLTARFYTTCEAHPHSRRGGERTMFCVDCAATGAAGPLCDLCVGDGHPGHRVIRIRRSTYNSVVRVSDIRGIVDIDGVQTYVINAARVVFLKERSPRHNHQHGRLKGSPYTCVTCHRGLHDAFRFCSLGCKAAAGSCLDGSTYCPPSPSPMCNVIYQSCTPPTPPPAMPMHRRKGIPHRAPFGNLVCY</sequence>
<name>A0ACD5ZP77_AVESA</name>
<protein>
    <submittedName>
        <fullName evidence="1">Uncharacterized protein</fullName>
    </submittedName>
</protein>